<feature type="domain" description="HRDC" evidence="2">
    <location>
        <begin position="75"/>
        <end position="155"/>
    </location>
</feature>
<dbReference type="Proteomes" id="UP000218542">
    <property type="component" value="Unassembled WGS sequence"/>
</dbReference>
<dbReference type="GO" id="GO:0004386">
    <property type="term" value="F:helicase activity"/>
    <property type="evidence" value="ECO:0007669"/>
    <property type="project" value="UniProtKB-KW"/>
</dbReference>
<dbReference type="SUPFAM" id="SSF47819">
    <property type="entry name" value="HRDC-like"/>
    <property type="match status" value="1"/>
</dbReference>
<keyword evidence="4" id="KW-1185">Reference proteome</keyword>
<evidence type="ECO:0000259" key="2">
    <source>
        <dbReference type="PROSITE" id="PS50967"/>
    </source>
</evidence>
<keyword evidence="3" id="KW-0347">Helicase</keyword>
<evidence type="ECO:0000313" key="3">
    <source>
        <dbReference type="EMBL" id="GAX60891.1"/>
    </source>
</evidence>
<proteinExistence type="predicted"/>
<dbReference type="RefSeq" id="WP_096894288.1">
    <property type="nucleotide sequence ID" value="NZ_BAOS01000015.1"/>
</dbReference>
<reference evidence="4" key="1">
    <citation type="journal article" date="2017" name="Environ. Microbiol. Rep.">
        <title>Genetic Diversity of Marine Anaerobic Ammonium-Oxidizing Bacteria as Revealed by Genomic and Proteomic Analyses of 'Candidatus Scalindua japonica'.</title>
        <authorList>
            <person name="Oshiki M."/>
            <person name="Mizuto K."/>
            <person name="Kimura Z."/>
            <person name="Kindaichi T."/>
            <person name="Satoh H."/>
            <person name="Okabe S."/>
        </authorList>
    </citation>
    <scope>NUCLEOTIDE SEQUENCE [LARGE SCALE GENOMIC DNA]</scope>
    <source>
        <strain evidence="4">husup-a2</strain>
    </source>
</reference>
<dbReference type="InterPro" id="IPR002121">
    <property type="entry name" value="HRDC_dom"/>
</dbReference>
<dbReference type="SMART" id="SM00341">
    <property type="entry name" value="HRDC"/>
    <property type="match status" value="1"/>
</dbReference>
<dbReference type="AlphaFoldDB" id="A0A286TYJ0"/>
<dbReference type="PROSITE" id="PS50967">
    <property type="entry name" value="HRDC"/>
    <property type="match status" value="1"/>
</dbReference>
<keyword evidence="3" id="KW-0378">Hydrolase</keyword>
<evidence type="ECO:0000313" key="4">
    <source>
        <dbReference type="Proteomes" id="UP000218542"/>
    </source>
</evidence>
<gene>
    <name evidence="3" type="ORF">SCALIN_C15_0032</name>
</gene>
<feature type="region of interest" description="Disordered" evidence="1">
    <location>
        <begin position="145"/>
        <end position="164"/>
    </location>
</feature>
<dbReference type="GO" id="GO:0000166">
    <property type="term" value="F:nucleotide binding"/>
    <property type="evidence" value="ECO:0007669"/>
    <property type="project" value="InterPro"/>
</dbReference>
<evidence type="ECO:0000256" key="1">
    <source>
        <dbReference type="SAM" id="MobiDB-lite"/>
    </source>
</evidence>
<dbReference type="Gene3D" id="1.10.150.80">
    <property type="entry name" value="HRDC domain"/>
    <property type="match status" value="1"/>
</dbReference>
<sequence>MKLKIFTFRFCENTGGFNDDKLQLFSMEKEIIEFAEHFFTFEKRPYLTVFLSYRDKPSGSTNKGVRKQDPRSELDEHEKLLYDVVRKWRAARATQEGIPPYMIANNKQVASMVKLKVRSKKDFDAVEGFGEAKISRYAEDIIKTLVGHQEPDSDEKREIKEGED</sequence>
<name>A0A286TYJ0_9BACT</name>
<accession>A0A286TYJ0</accession>
<dbReference type="InterPro" id="IPR010997">
    <property type="entry name" value="HRDC-like_sf"/>
</dbReference>
<comment type="caution">
    <text evidence="3">The sequence shown here is derived from an EMBL/GenBank/DDBJ whole genome shotgun (WGS) entry which is preliminary data.</text>
</comment>
<dbReference type="GO" id="GO:0003676">
    <property type="term" value="F:nucleic acid binding"/>
    <property type="evidence" value="ECO:0007669"/>
    <property type="project" value="InterPro"/>
</dbReference>
<feature type="compositionally biased region" description="Basic and acidic residues" evidence="1">
    <location>
        <begin position="149"/>
        <end position="164"/>
    </location>
</feature>
<keyword evidence="3" id="KW-0067">ATP-binding</keyword>
<dbReference type="OrthoDB" id="1269055at2"/>
<dbReference type="InterPro" id="IPR044876">
    <property type="entry name" value="HRDC_dom_sf"/>
</dbReference>
<dbReference type="Pfam" id="PF00570">
    <property type="entry name" value="HRDC"/>
    <property type="match status" value="1"/>
</dbReference>
<organism evidence="3 4">
    <name type="scientific">Candidatus Scalindua japonica</name>
    <dbReference type="NCBI Taxonomy" id="1284222"/>
    <lineage>
        <taxon>Bacteria</taxon>
        <taxon>Pseudomonadati</taxon>
        <taxon>Planctomycetota</taxon>
        <taxon>Candidatus Brocadiia</taxon>
        <taxon>Candidatus Brocadiales</taxon>
        <taxon>Candidatus Scalinduaceae</taxon>
        <taxon>Candidatus Scalindua</taxon>
    </lineage>
</organism>
<dbReference type="EMBL" id="BAOS01000015">
    <property type="protein sequence ID" value="GAX60891.1"/>
    <property type="molecule type" value="Genomic_DNA"/>
</dbReference>
<keyword evidence="3" id="KW-0547">Nucleotide-binding</keyword>
<protein>
    <submittedName>
        <fullName evidence="3">Superfamily II DNA helicase</fullName>
    </submittedName>
</protein>